<evidence type="ECO:0000313" key="1">
    <source>
        <dbReference type="EMBL" id="XDK33734.1"/>
    </source>
</evidence>
<accession>A0AB39HTS9</accession>
<gene>
    <name evidence="1" type="ORF">AB4Y30_05110</name>
</gene>
<dbReference type="EMBL" id="CP162599">
    <property type="protein sequence ID" value="XDK33734.1"/>
    <property type="molecule type" value="Genomic_DNA"/>
</dbReference>
<dbReference type="RefSeq" id="WP_368654412.1">
    <property type="nucleotide sequence ID" value="NZ_CP162599.1"/>
</dbReference>
<proteinExistence type="predicted"/>
<dbReference type="AlphaFoldDB" id="A0AB39HTS9"/>
<sequence>MQFPQIRMESQFAQISMTQTSAKLEISQPKAEIAMEQPKAEISIHTEPGKLTIDQTQAWEAMDLMNITRRNEKIAQKAIQDVLAGMERIARQGQELMQIENNGNPIVSQAIENGHRQPKSIGQNYTPLPFPVKINYEPARVQTGIIANQPKIDVVTHKPEYTYHPGTIEIQMKQYHQLQIDYVNLFSDSI</sequence>
<name>A0AB39HTS9_9BACI</name>
<dbReference type="Pfam" id="PF20074">
    <property type="entry name" value="DUF6470"/>
    <property type="match status" value="1"/>
</dbReference>
<reference evidence="1" key="1">
    <citation type="submission" date="2024-07" db="EMBL/GenBank/DDBJ databases">
        <title>Halotolerant mesophilic bacterium Ornithinibacillus sp. 4-3, sp. nov., isolated from soil.</title>
        <authorList>
            <person name="Sidarenka A.V."/>
            <person name="Guliayeva D.E."/>
            <person name="Leanovich S.I."/>
            <person name="Hileuskaya K.S."/>
            <person name="Akhremchuk A.E."/>
            <person name="Sikolenko M.A."/>
            <person name="Valentovich L.N."/>
        </authorList>
    </citation>
    <scope>NUCLEOTIDE SEQUENCE</scope>
    <source>
        <strain evidence="1">4-3</strain>
    </source>
</reference>
<protein>
    <submittedName>
        <fullName evidence="1">DUF6470 family protein</fullName>
    </submittedName>
</protein>
<organism evidence="1">
    <name type="scientific">Ornithinibacillus sp. 4-3</name>
    <dbReference type="NCBI Taxonomy" id="3231488"/>
    <lineage>
        <taxon>Bacteria</taxon>
        <taxon>Bacillati</taxon>
        <taxon>Bacillota</taxon>
        <taxon>Bacilli</taxon>
        <taxon>Bacillales</taxon>
        <taxon>Bacillaceae</taxon>
        <taxon>Ornithinibacillus</taxon>
    </lineage>
</organism>
<dbReference type="InterPro" id="IPR045527">
    <property type="entry name" value="DUF6470"/>
</dbReference>